<dbReference type="CDD" id="cd07207">
    <property type="entry name" value="Pat_ExoU_VipD_like"/>
    <property type="match status" value="1"/>
</dbReference>
<dbReference type="InterPro" id="IPR052580">
    <property type="entry name" value="Lipid_Hydrolase"/>
</dbReference>
<dbReference type="GO" id="GO:0016787">
    <property type="term" value="F:hydrolase activity"/>
    <property type="evidence" value="ECO:0007669"/>
    <property type="project" value="UniProtKB-UniRule"/>
</dbReference>
<keyword evidence="3" id="KW-0812">Transmembrane</keyword>
<keyword evidence="2" id="KW-0442">Lipid degradation</keyword>
<name>A0A455SY95_9CHLR</name>
<dbReference type="InterPro" id="IPR002641">
    <property type="entry name" value="PNPLA_dom"/>
</dbReference>
<comment type="caution">
    <text evidence="2">Lacks conserved residue(s) required for the propagation of feature annotation.</text>
</comment>
<dbReference type="Gene3D" id="3.40.1090.10">
    <property type="entry name" value="Cytosolic phospholipase A2 catalytic domain"/>
    <property type="match status" value="2"/>
</dbReference>
<feature type="active site" description="Nucleophile" evidence="2">
    <location>
        <position position="27"/>
    </location>
</feature>
<feature type="short sequence motif" description="DGA/G" evidence="2">
    <location>
        <begin position="187"/>
        <end position="189"/>
    </location>
</feature>
<dbReference type="SUPFAM" id="SSF52151">
    <property type="entry name" value="FabD/lysophospholipase-like"/>
    <property type="match status" value="1"/>
</dbReference>
<evidence type="ECO:0000313" key="5">
    <source>
        <dbReference type="EMBL" id="BBH92650.1"/>
    </source>
</evidence>
<keyword evidence="3" id="KW-0472">Membrane</keyword>
<dbReference type="EMBL" id="AP019377">
    <property type="protein sequence ID" value="BBH92650.1"/>
    <property type="molecule type" value="Genomic_DNA"/>
</dbReference>
<keyword evidence="1 2" id="KW-0443">Lipid metabolism</keyword>
<proteinExistence type="predicted"/>
<dbReference type="InterPro" id="IPR016035">
    <property type="entry name" value="Acyl_Trfase/lysoPLipase"/>
</dbReference>
<dbReference type="PANTHER" id="PTHR46394:SF1">
    <property type="entry name" value="PNPLA DOMAIN-CONTAINING PROTEIN"/>
    <property type="match status" value="1"/>
</dbReference>
<sequence length="333" mass="35712">MRALAHIGALAVAEEHGYRWYRLAGTSAGAMIAALIAAGYSAAELHAIMGAIDYRRFAAGAADDRLHQVSRLLFKLGLHSGNELEQFIRELLRARGLRCFGDLRLPAVGAQEAAHGPRYRLTVVAADISRRRLLLLPQDLHRARASYGLDPDQLDIARAVRMSASIPFFYVPVTLQRPDGGLSYIVDGGLVSGFPLLALLPSDAEAARPLLGFHLCEGTDDSESDGGEVCGDGAGTEADQAGLASLPLPANLIAFSQALLATMLSAHDRFMLEQRSRWRGSVRTISIPVGRIGATRFDLSHSEIEALYQQGRAAAERFFAGLAAEGCEPSALP</sequence>
<keyword evidence="2" id="KW-0378">Hydrolase</keyword>
<organism evidence="5">
    <name type="scientific">Thermogemmatispora argillosa</name>
    <dbReference type="NCBI Taxonomy" id="2045280"/>
    <lineage>
        <taxon>Bacteria</taxon>
        <taxon>Bacillati</taxon>
        <taxon>Chloroflexota</taxon>
        <taxon>Ktedonobacteria</taxon>
        <taxon>Thermogemmatisporales</taxon>
        <taxon>Thermogemmatisporaceae</taxon>
        <taxon>Thermogemmatispora</taxon>
    </lineage>
</organism>
<keyword evidence="3" id="KW-1133">Transmembrane helix</keyword>
<feature type="short sequence motif" description="GXSXG" evidence="2">
    <location>
        <begin position="25"/>
        <end position="29"/>
    </location>
</feature>
<evidence type="ECO:0000259" key="4">
    <source>
        <dbReference type="PROSITE" id="PS51635"/>
    </source>
</evidence>
<dbReference type="PANTHER" id="PTHR46394">
    <property type="entry name" value="ANNEXIN"/>
    <property type="match status" value="1"/>
</dbReference>
<dbReference type="AlphaFoldDB" id="A0A455SY95"/>
<feature type="transmembrane region" description="Helical" evidence="3">
    <location>
        <begin position="23"/>
        <end position="43"/>
    </location>
</feature>
<dbReference type="Pfam" id="PF01734">
    <property type="entry name" value="Patatin"/>
    <property type="match status" value="1"/>
</dbReference>
<feature type="domain" description="PNPLA" evidence="4">
    <location>
        <begin position="1"/>
        <end position="200"/>
    </location>
</feature>
<dbReference type="PROSITE" id="PS51635">
    <property type="entry name" value="PNPLA"/>
    <property type="match status" value="1"/>
</dbReference>
<evidence type="ECO:0000256" key="2">
    <source>
        <dbReference type="PROSITE-ProRule" id="PRU01161"/>
    </source>
</evidence>
<feature type="active site" description="Proton acceptor" evidence="2">
    <location>
        <position position="187"/>
    </location>
</feature>
<protein>
    <recommendedName>
        <fullName evidence="4">PNPLA domain-containing protein</fullName>
    </recommendedName>
</protein>
<evidence type="ECO:0000256" key="3">
    <source>
        <dbReference type="SAM" id="Phobius"/>
    </source>
</evidence>
<accession>A0A455SY95</accession>
<gene>
    <name evidence="5" type="primary">yqhO</name>
    <name evidence="5" type="ORF">KTA_08490</name>
</gene>
<evidence type="ECO:0000256" key="1">
    <source>
        <dbReference type="ARBA" id="ARBA00023098"/>
    </source>
</evidence>
<reference evidence="5" key="1">
    <citation type="submission" date="2018-12" db="EMBL/GenBank/DDBJ databases">
        <title>Novel natural products biosynthetic potential of the class Ktedonobacteria.</title>
        <authorList>
            <person name="Zheng Y."/>
            <person name="Saitou A."/>
            <person name="Wang C.M."/>
            <person name="Toyoda A."/>
            <person name="Minakuchi Y."/>
            <person name="Sekiguchi Y."/>
            <person name="Ueda K."/>
            <person name="Takano H."/>
            <person name="Sakai Y."/>
            <person name="Yokota A."/>
            <person name="Yabe S."/>
        </authorList>
    </citation>
    <scope>NUCLEOTIDE SEQUENCE</scope>
    <source>
        <strain evidence="5">A3-2</strain>
    </source>
</reference>
<dbReference type="GO" id="GO:0016042">
    <property type="term" value="P:lipid catabolic process"/>
    <property type="evidence" value="ECO:0007669"/>
    <property type="project" value="UniProtKB-UniRule"/>
</dbReference>